<reference evidence="1 2" key="1">
    <citation type="journal article" date="2023" name="Plants (Basel)">
        <title>Bridging the Gap: Combining Genomics and Transcriptomics Approaches to Understand Stylosanthes scabra, an Orphan Legume from the Brazilian Caatinga.</title>
        <authorList>
            <person name="Ferreira-Neto J.R.C."/>
            <person name="da Silva M.D."/>
            <person name="Binneck E."/>
            <person name="de Melo N.F."/>
            <person name="da Silva R.H."/>
            <person name="de Melo A.L.T.M."/>
            <person name="Pandolfi V."/>
            <person name="Bustamante F.O."/>
            <person name="Brasileiro-Vidal A.C."/>
            <person name="Benko-Iseppon A.M."/>
        </authorList>
    </citation>
    <scope>NUCLEOTIDE SEQUENCE [LARGE SCALE GENOMIC DNA]</scope>
    <source>
        <tissue evidence="1">Leaves</tissue>
    </source>
</reference>
<evidence type="ECO:0000313" key="1">
    <source>
        <dbReference type="EMBL" id="MED6123421.1"/>
    </source>
</evidence>
<organism evidence="1 2">
    <name type="scientific">Stylosanthes scabra</name>
    <dbReference type="NCBI Taxonomy" id="79078"/>
    <lineage>
        <taxon>Eukaryota</taxon>
        <taxon>Viridiplantae</taxon>
        <taxon>Streptophyta</taxon>
        <taxon>Embryophyta</taxon>
        <taxon>Tracheophyta</taxon>
        <taxon>Spermatophyta</taxon>
        <taxon>Magnoliopsida</taxon>
        <taxon>eudicotyledons</taxon>
        <taxon>Gunneridae</taxon>
        <taxon>Pentapetalae</taxon>
        <taxon>rosids</taxon>
        <taxon>fabids</taxon>
        <taxon>Fabales</taxon>
        <taxon>Fabaceae</taxon>
        <taxon>Papilionoideae</taxon>
        <taxon>50 kb inversion clade</taxon>
        <taxon>dalbergioids sensu lato</taxon>
        <taxon>Dalbergieae</taxon>
        <taxon>Pterocarpus clade</taxon>
        <taxon>Stylosanthes</taxon>
    </lineage>
</organism>
<dbReference type="Proteomes" id="UP001341840">
    <property type="component" value="Unassembled WGS sequence"/>
</dbReference>
<gene>
    <name evidence="1" type="ORF">PIB30_049020</name>
</gene>
<name>A0ABU6RHZ0_9FABA</name>
<evidence type="ECO:0000313" key="2">
    <source>
        <dbReference type="Proteomes" id="UP001341840"/>
    </source>
</evidence>
<protein>
    <submittedName>
        <fullName evidence="1">Uncharacterized protein</fullName>
    </submittedName>
</protein>
<proteinExistence type="predicted"/>
<sequence length="137" mass="15413">MLAGDATVRVVNGGFGGFEKGVVTVIFENDERWQAGFEHVVQLRDFYFDATLFSTFVERWRFFPPPVGLIFKVTLIDPVERSVNSLKSKTPARLNVEQDSILTRGKKIGDDEGQLSINKFGRKTAKKFGLQIIDGKD</sequence>
<dbReference type="EMBL" id="JASCZI010030534">
    <property type="protein sequence ID" value="MED6123421.1"/>
    <property type="molecule type" value="Genomic_DNA"/>
</dbReference>
<accession>A0ABU6RHZ0</accession>
<comment type="caution">
    <text evidence="1">The sequence shown here is derived from an EMBL/GenBank/DDBJ whole genome shotgun (WGS) entry which is preliminary data.</text>
</comment>
<keyword evidence="2" id="KW-1185">Reference proteome</keyword>